<gene>
    <name evidence="2" type="ORF">SAMN05444355_101525</name>
</gene>
<dbReference type="Pfam" id="PF14292">
    <property type="entry name" value="SusE"/>
    <property type="match status" value="1"/>
</dbReference>
<dbReference type="Proteomes" id="UP000183658">
    <property type="component" value="Unassembled WGS sequence"/>
</dbReference>
<dbReference type="Gene3D" id="2.60.40.3620">
    <property type="match status" value="2"/>
</dbReference>
<accession>A0A1H9DM87</accession>
<name>A0A1H9DM87_FLAFI</name>
<evidence type="ECO:0000313" key="2">
    <source>
        <dbReference type="EMBL" id="SEQ14612.1"/>
    </source>
</evidence>
<keyword evidence="3" id="KW-1185">Reference proteome</keyword>
<proteinExistence type="predicted"/>
<dbReference type="PROSITE" id="PS51257">
    <property type="entry name" value="PROKAR_LIPOPROTEIN"/>
    <property type="match status" value="1"/>
</dbReference>
<dbReference type="EMBL" id="FOFZ01000001">
    <property type="protein sequence ID" value="SEQ14612.1"/>
    <property type="molecule type" value="Genomic_DNA"/>
</dbReference>
<dbReference type="OrthoDB" id="975117at2"/>
<dbReference type="InterPro" id="IPR025970">
    <property type="entry name" value="SusE"/>
</dbReference>
<reference evidence="3" key="1">
    <citation type="submission" date="2016-10" db="EMBL/GenBank/DDBJ databases">
        <authorList>
            <person name="Varghese N."/>
            <person name="Submissions S."/>
        </authorList>
    </citation>
    <scope>NUCLEOTIDE SEQUENCE [LARGE SCALE GENOMIC DNA]</scope>
    <source>
        <strain evidence="3">DSM 15719</strain>
    </source>
</reference>
<feature type="domain" description="SusE outer membrane protein" evidence="1">
    <location>
        <begin position="28"/>
        <end position="130"/>
    </location>
</feature>
<organism evidence="2 3">
    <name type="scientific">Flavobacterium frigoris</name>
    <dbReference type="NCBI Taxonomy" id="229204"/>
    <lineage>
        <taxon>Bacteria</taxon>
        <taxon>Pseudomonadati</taxon>
        <taxon>Bacteroidota</taxon>
        <taxon>Flavobacteriia</taxon>
        <taxon>Flavobacteriales</taxon>
        <taxon>Flavobacteriaceae</taxon>
        <taxon>Flavobacterium</taxon>
    </lineage>
</organism>
<evidence type="ECO:0000313" key="3">
    <source>
        <dbReference type="Proteomes" id="UP000183658"/>
    </source>
</evidence>
<dbReference type="RefSeq" id="WP_074720865.1">
    <property type="nucleotide sequence ID" value="NZ_CBCRVS010000002.1"/>
</dbReference>
<evidence type="ECO:0000259" key="1">
    <source>
        <dbReference type="Pfam" id="PF14292"/>
    </source>
</evidence>
<dbReference type="AlphaFoldDB" id="A0A1H9DM87"/>
<sequence length="381" mass="40981">MKNISKILFAFVCVLAISCTGDDVENRPVLLSISTPEMVTPQNDKEFVLVEENKDQDADSFVWSAAKYSNNVVVQYTLLMDVKGGDFTAAQVLATTSNGTEVSITVKKLNDAVTLLGGVAGELGSYDVKVMSSVASAEKMISAIPLTILVNAYEPAVANNCPNQFAVGAGIVSAGWGWNSPLTLICNDNVLVAAVNVANDTFRFFTTNGDWGSGRNYLYYVDQGYKISSNLENANDGDSNFKFNGNPGMYRIKIDQNAKTFTLSQGETAANSYWLVGEATPGGWSWSGNSETELGLIKDGVYEVPLTLKSGAAFRVFLGNDGTDDGNWGTSNNFTFYSNSGYTISPELENAGDGDSNFKYTGTTGVRIFKINTVDKTITLN</sequence>
<protein>
    <submittedName>
        <fullName evidence="2">SusE outer membrane protein</fullName>
    </submittedName>
</protein>